<protein>
    <submittedName>
        <fullName evidence="7">TetR family transcriptional regulator</fullName>
    </submittedName>
</protein>
<dbReference type="AlphaFoldDB" id="A0A0F4JJB0"/>
<reference evidence="7 8" key="1">
    <citation type="submission" date="2015-02" db="EMBL/GenBank/DDBJ databases">
        <authorList>
            <person name="Ju K.-S."/>
            <person name="Doroghazi J.R."/>
            <person name="Metcalf W."/>
        </authorList>
    </citation>
    <scope>NUCLEOTIDE SEQUENCE [LARGE SCALE GENOMIC DNA]</scope>
    <source>
        <strain evidence="7 8">NRRL ISP-5550</strain>
    </source>
</reference>
<dbReference type="InterPro" id="IPR009057">
    <property type="entry name" value="Homeodomain-like_sf"/>
</dbReference>
<feature type="DNA-binding region" description="H-T-H motif" evidence="4">
    <location>
        <begin position="32"/>
        <end position="51"/>
    </location>
</feature>
<dbReference type="EMBL" id="JZWV01000300">
    <property type="protein sequence ID" value="KJY34285.1"/>
    <property type="molecule type" value="Genomic_DNA"/>
</dbReference>
<gene>
    <name evidence="7" type="ORF">VR44_12210</name>
</gene>
<name>A0A0F4JJB0_9ACTN</name>
<accession>A0A0F4JJB0</accession>
<dbReference type="Gene3D" id="1.10.357.10">
    <property type="entry name" value="Tetracycline Repressor, domain 2"/>
    <property type="match status" value="1"/>
</dbReference>
<evidence type="ECO:0000256" key="3">
    <source>
        <dbReference type="ARBA" id="ARBA00023163"/>
    </source>
</evidence>
<dbReference type="PANTHER" id="PTHR30055">
    <property type="entry name" value="HTH-TYPE TRANSCRIPTIONAL REGULATOR RUTR"/>
    <property type="match status" value="1"/>
</dbReference>
<evidence type="ECO:0000256" key="2">
    <source>
        <dbReference type="ARBA" id="ARBA00023125"/>
    </source>
</evidence>
<dbReference type="Pfam" id="PF16925">
    <property type="entry name" value="TetR_C_13"/>
    <property type="match status" value="1"/>
</dbReference>
<dbReference type="PANTHER" id="PTHR30055:SF234">
    <property type="entry name" value="HTH-TYPE TRANSCRIPTIONAL REGULATOR BETI"/>
    <property type="match status" value="1"/>
</dbReference>
<evidence type="ECO:0000313" key="7">
    <source>
        <dbReference type="EMBL" id="KJY34285.1"/>
    </source>
</evidence>
<proteinExistence type="predicted"/>
<keyword evidence="2 4" id="KW-0238">DNA-binding</keyword>
<dbReference type="SUPFAM" id="SSF48498">
    <property type="entry name" value="Tetracyclin repressor-like, C-terminal domain"/>
    <property type="match status" value="1"/>
</dbReference>
<keyword evidence="8" id="KW-1185">Reference proteome</keyword>
<dbReference type="InterPro" id="IPR050109">
    <property type="entry name" value="HTH-type_TetR-like_transc_reg"/>
</dbReference>
<evidence type="ECO:0000256" key="1">
    <source>
        <dbReference type="ARBA" id="ARBA00023015"/>
    </source>
</evidence>
<dbReference type="GO" id="GO:0003700">
    <property type="term" value="F:DNA-binding transcription factor activity"/>
    <property type="evidence" value="ECO:0007669"/>
    <property type="project" value="TreeGrafter"/>
</dbReference>
<dbReference type="InterPro" id="IPR001647">
    <property type="entry name" value="HTH_TetR"/>
</dbReference>
<dbReference type="SUPFAM" id="SSF46689">
    <property type="entry name" value="Homeodomain-like"/>
    <property type="match status" value="1"/>
</dbReference>
<organism evidence="7 8">
    <name type="scientific">Streptomyces katrae</name>
    <dbReference type="NCBI Taxonomy" id="68223"/>
    <lineage>
        <taxon>Bacteria</taxon>
        <taxon>Bacillati</taxon>
        <taxon>Actinomycetota</taxon>
        <taxon>Actinomycetes</taxon>
        <taxon>Kitasatosporales</taxon>
        <taxon>Streptomycetaceae</taxon>
        <taxon>Streptomyces</taxon>
    </lineage>
</organism>
<dbReference type="OrthoDB" id="3572434at2"/>
<keyword evidence="1" id="KW-0805">Transcription regulation</keyword>
<sequence length="212" mass="22049">MMTVARPRGVDDLAILRAATEVMGRVGPAGLTLAAVAREVGLVPATLTQRFGSKRGLLLALADRSVEDAGARIAQVRAAHGSALGALSELVTETMAGMATPERFANHLAFLCMDLTDPQLRERALAVHRAQTRAVVELLAEAVAAGELRAGTDPAALARTVQAVAAGTGMHWALEGEGDLGRRLRHELDAVLSPHLPARPPRPEEAASAGAA</sequence>
<dbReference type="InterPro" id="IPR036271">
    <property type="entry name" value="Tet_transcr_reg_TetR-rel_C_sf"/>
</dbReference>
<evidence type="ECO:0000256" key="5">
    <source>
        <dbReference type="SAM" id="MobiDB-lite"/>
    </source>
</evidence>
<dbReference type="Proteomes" id="UP000033551">
    <property type="component" value="Unassembled WGS sequence"/>
</dbReference>
<evidence type="ECO:0000256" key="4">
    <source>
        <dbReference type="PROSITE-ProRule" id="PRU00335"/>
    </source>
</evidence>
<dbReference type="PATRIC" id="fig|68223.7.peg.6423"/>
<evidence type="ECO:0000313" key="8">
    <source>
        <dbReference type="Proteomes" id="UP000033551"/>
    </source>
</evidence>
<dbReference type="InterPro" id="IPR011075">
    <property type="entry name" value="TetR_C"/>
</dbReference>
<feature type="domain" description="HTH tetR-type" evidence="6">
    <location>
        <begin position="9"/>
        <end position="69"/>
    </location>
</feature>
<dbReference type="GO" id="GO:0000976">
    <property type="term" value="F:transcription cis-regulatory region binding"/>
    <property type="evidence" value="ECO:0007669"/>
    <property type="project" value="TreeGrafter"/>
</dbReference>
<dbReference type="PROSITE" id="PS50977">
    <property type="entry name" value="HTH_TETR_2"/>
    <property type="match status" value="1"/>
</dbReference>
<dbReference type="Pfam" id="PF00440">
    <property type="entry name" value="TetR_N"/>
    <property type="match status" value="1"/>
</dbReference>
<keyword evidence="3" id="KW-0804">Transcription</keyword>
<comment type="caution">
    <text evidence="7">The sequence shown here is derived from an EMBL/GenBank/DDBJ whole genome shotgun (WGS) entry which is preliminary data.</text>
</comment>
<evidence type="ECO:0000259" key="6">
    <source>
        <dbReference type="PROSITE" id="PS50977"/>
    </source>
</evidence>
<feature type="region of interest" description="Disordered" evidence="5">
    <location>
        <begin position="193"/>
        <end position="212"/>
    </location>
</feature>